<evidence type="ECO:0000256" key="4">
    <source>
        <dbReference type="RuleBase" id="RU003719"/>
    </source>
</evidence>
<dbReference type="GO" id="GO:0030267">
    <property type="term" value="F:glyoxylate reductase (NADPH) activity"/>
    <property type="evidence" value="ECO:0007669"/>
    <property type="project" value="TreeGrafter"/>
</dbReference>
<dbReference type="CDD" id="cd12156">
    <property type="entry name" value="HPPR"/>
    <property type="match status" value="1"/>
</dbReference>
<feature type="domain" description="D-isomer specific 2-hydroxyacid dehydrogenase catalytic" evidence="5">
    <location>
        <begin position="23"/>
        <end position="316"/>
    </location>
</feature>
<evidence type="ECO:0000256" key="2">
    <source>
        <dbReference type="ARBA" id="ARBA00023002"/>
    </source>
</evidence>
<dbReference type="AlphaFoldDB" id="A0A217ECZ9"/>
<organism evidence="7 8">
    <name type="scientific">Acinetobacter apis</name>
    <dbReference type="NCBI Taxonomy" id="1229165"/>
    <lineage>
        <taxon>Bacteria</taxon>
        <taxon>Pseudomonadati</taxon>
        <taxon>Pseudomonadota</taxon>
        <taxon>Gammaproteobacteria</taxon>
        <taxon>Moraxellales</taxon>
        <taxon>Moraxellaceae</taxon>
        <taxon>Acinetobacter</taxon>
    </lineage>
</organism>
<dbReference type="PANTHER" id="PTHR10996">
    <property type="entry name" value="2-HYDROXYACID DEHYDROGENASE-RELATED"/>
    <property type="match status" value="1"/>
</dbReference>
<dbReference type="InterPro" id="IPR029753">
    <property type="entry name" value="D-isomer_DH_CS"/>
</dbReference>
<protein>
    <submittedName>
        <fullName evidence="7">Lactate dehydrogenase</fullName>
    </submittedName>
</protein>
<feature type="domain" description="D-isomer specific 2-hydroxyacid dehydrogenase NAD-binding" evidence="6">
    <location>
        <begin position="113"/>
        <end position="285"/>
    </location>
</feature>
<proteinExistence type="inferred from homology"/>
<dbReference type="Pfam" id="PF00389">
    <property type="entry name" value="2-Hacid_dh"/>
    <property type="match status" value="1"/>
</dbReference>
<keyword evidence="8" id="KW-1185">Reference proteome</keyword>
<dbReference type="RefSeq" id="WP_088822385.1">
    <property type="nucleotide sequence ID" value="NZ_FZLN01000001.1"/>
</dbReference>
<reference evidence="8" key="1">
    <citation type="submission" date="2017-06" db="EMBL/GenBank/DDBJ databases">
        <authorList>
            <person name="Varghese N."/>
            <person name="Submissions S."/>
        </authorList>
    </citation>
    <scope>NUCLEOTIDE SEQUENCE [LARGE SCALE GENOMIC DNA]</scope>
    <source>
        <strain evidence="8">ANC 5114</strain>
    </source>
</reference>
<dbReference type="GO" id="GO:0005829">
    <property type="term" value="C:cytosol"/>
    <property type="evidence" value="ECO:0007669"/>
    <property type="project" value="TreeGrafter"/>
</dbReference>
<keyword evidence="2 4" id="KW-0560">Oxidoreductase</keyword>
<dbReference type="InterPro" id="IPR006139">
    <property type="entry name" value="D-isomer_2_OHA_DH_cat_dom"/>
</dbReference>
<dbReference type="OrthoDB" id="9805416at2"/>
<evidence type="ECO:0000259" key="5">
    <source>
        <dbReference type="Pfam" id="PF00389"/>
    </source>
</evidence>
<accession>A0A217ECZ9</accession>
<dbReference type="Gene3D" id="3.40.50.720">
    <property type="entry name" value="NAD(P)-binding Rossmann-like Domain"/>
    <property type="match status" value="2"/>
</dbReference>
<dbReference type="InterPro" id="IPR050223">
    <property type="entry name" value="D-isomer_2-hydroxyacid_DH"/>
</dbReference>
<evidence type="ECO:0000256" key="3">
    <source>
        <dbReference type="ARBA" id="ARBA00023027"/>
    </source>
</evidence>
<keyword evidence="3" id="KW-0520">NAD</keyword>
<dbReference type="EMBL" id="FZLN01000001">
    <property type="protein sequence ID" value="SNQ28375.1"/>
    <property type="molecule type" value="Genomic_DNA"/>
</dbReference>
<dbReference type="PROSITE" id="PS00671">
    <property type="entry name" value="D_2_HYDROXYACID_DH_3"/>
    <property type="match status" value="1"/>
</dbReference>
<dbReference type="PANTHER" id="PTHR10996:SF178">
    <property type="entry name" value="2-HYDROXYACID DEHYDROGENASE YGL185C-RELATED"/>
    <property type="match status" value="1"/>
</dbReference>
<gene>
    <name evidence="7" type="ORF">SAMN05444584_0294</name>
</gene>
<evidence type="ECO:0000256" key="1">
    <source>
        <dbReference type="ARBA" id="ARBA00022857"/>
    </source>
</evidence>
<dbReference type="Pfam" id="PF02826">
    <property type="entry name" value="2-Hacid_dh_C"/>
    <property type="match status" value="1"/>
</dbReference>
<comment type="similarity">
    <text evidence="4">Belongs to the D-isomer specific 2-hydroxyacid dehydrogenase family.</text>
</comment>
<keyword evidence="1" id="KW-0521">NADP</keyword>
<dbReference type="InterPro" id="IPR006140">
    <property type="entry name" value="D-isomer_DH_NAD-bd"/>
</dbReference>
<dbReference type="SUPFAM" id="SSF51735">
    <property type="entry name" value="NAD(P)-binding Rossmann-fold domains"/>
    <property type="match status" value="1"/>
</dbReference>
<name>A0A217ECZ9_9GAMM</name>
<sequence length="316" mass="34504">MTSKIQATILLLGEQSDTYLSTLQARFTQIEQLSLQTDPTQYLNTYGHQFDIVATSNQTGIDGKMIDALPNLKLIASFGVGFDSIDIDYAHSKQIIVTNTPHVLNDCVADTAMMLMYALSRQLLTADRFVRSGQWGAGSFPLTSSLAKKNCAILGMGKIGQAIAQRAEAAGMNIIYHNRQPKTELNYTYIETLEQLAADADMLVLALPNTATTQHIVNARILKKMKPSAFIVNIARGAVIDELALITSLIKKEIAGAGLDVFEVEPCTESPLFKLDNVILTPHYASGTHETRQAMADLVAANIQAYIQENRVLTAV</sequence>
<dbReference type="SUPFAM" id="SSF52283">
    <property type="entry name" value="Formate/glycerate dehydrogenase catalytic domain-like"/>
    <property type="match status" value="1"/>
</dbReference>
<evidence type="ECO:0000313" key="8">
    <source>
        <dbReference type="Proteomes" id="UP000243463"/>
    </source>
</evidence>
<dbReference type="GO" id="GO:0016618">
    <property type="term" value="F:hydroxypyruvate reductase [NAD(P)H] activity"/>
    <property type="evidence" value="ECO:0007669"/>
    <property type="project" value="TreeGrafter"/>
</dbReference>
<dbReference type="InterPro" id="IPR036291">
    <property type="entry name" value="NAD(P)-bd_dom_sf"/>
</dbReference>
<dbReference type="FunFam" id="3.40.50.720:FF:000213">
    <property type="entry name" value="Putative 2-hydroxyacid dehydrogenase"/>
    <property type="match status" value="1"/>
</dbReference>
<dbReference type="Proteomes" id="UP000243463">
    <property type="component" value="Unassembled WGS sequence"/>
</dbReference>
<evidence type="ECO:0000313" key="7">
    <source>
        <dbReference type="EMBL" id="SNQ28375.1"/>
    </source>
</evidence>
<dbReference type="GO" id="GO:0051287">
    <property type="term" value="F:NAD binding"/>
    <property type="evidence" value="ECO:0007669"/>
    <property type="project" value="InterPro"/>
</dbReference>
<evidence type="ECO:0000259" key="6">
    <source>
        <dbReference type="Pfam" id="PF02826"/>
    </source>
</evidence>